<dbReference type="AlphaFoldDB" id="A0A5B9PB88"/>
<feature type="compositionally biased region" description="Basic and acidic residues" evidence="4">
    <location>
        <begin position="186"/>
        <end position="196"/>
    </location>
</feature>
<protein>
    <recommendedName>
        <fullName evidence="3">SsrA-binding protein</fullName>
    </recommendedName>
    <alternativeName>
        <fullName evidence="3">Small protein B</fullName>
    </alternativeName>
</protein>
<feature type="compositionally biased region" description="Basic and acidic residues" evidence="4">
    <location>
        <begin position="16"/>
        <end position="25"/>
    </location>
</feature>
<dbReference type="PROSITE" id="PS01317">
    <property type="entry name" value="SSRP"/>
    <property type="match status" value="1"/>
</dbReference>
<dbReference type="KEGG" id="mff:MFFC18_38930"/>
<gene>
    <name evidence="3 5" type="primary">smpB</name>
    <name evidence="5" type="ORF">MFFC18_38930</name>
</gene>
<keyword evidence="2 3" id="KW-0694">RNA-binding</keyword>
<evidence type="ECO:0000256" key="1">
    <source>
        <dbReference type="ARBA" id="ARBA00022490"/>
    </source>
</evidence>
<dbReference type="GO" id="GO:0070929">
    <property type="term" value="P:trans-translation"/>
    <property type="evidence" value="ECO:0007669"/>
    <property type="project" value="UniProtKB-UniRule"/>
</dbReference>
<dbReference type="GO" id="GO:0005829">
    <property type="term" value="C:cytosol"/>
    <property type="evidence" value="ECO:0007669"/>
    <property type="project" value="TreeGrafter"/>
</dbReference>
<dbReference type="GO" id="GO:0003723">
    <property type="term" value="F:RNA binding"/>
    <property type="evidence" value="ECO:0007669"/>
    <property type="project" value="UniProtKB-UniRule"/>
</dbReference>
<dbReference type="NCBIfam" id="NF003843">
    <property type="entry name" value="PRK05422.1"/>
    <property type="match status" value="1"/>
</dbReference>
<dbReference type="STRING" id="980251.GCA_001642875_04207"/>
<dbReference type="NCBIfam" id="TIGR00086">
    <property type="entry name" value="smpB"/>
    <property type="match status" value="1"/>
</dbReference>
<dbReference type="Gene3D" id="2.40.280.10">
    <property type="match status" value="1"/>
</dbReference>
<proteinExistence type="inferred from homology"/>
<keyword evidence="1 3" id="KW-0963">Cytoplasm</keyword>
<dbReference type="PANTHER" id="PTHR30308:SF2">
    <property type="entry name" value="SSRA-BINDING PROTEIN"/>
    <property type="match status" value="1"/>
</dbReference>
<reference evidence="5 6" key="1">
    <citation type="submission" date="2019-08" db="EMBL/GenBank/DDBJ databases">
        <title>Deep-cultivation of Planctomycetes and their phenomic and genomic characterization uncovers novel biology.</title>
        <authorList>
            <person name="Wiegand S."/>
            <person name="Jogler M."/>
            <person name="Boedeker C."/>
            <person name="Pinto D."/>
            <person name="Vollmers J."/>
            <person name="Rivas-Marin E."/>
            <person name="Kohn T."/>
            <person name="Peeters S.H."/>
            <person name="Heuer A."/>
            <person name="Rast P."/>
            <person name="Oberbeckmann S."/>
            <person name="Bunk B."/>
            <person name="Jeske O."/>
            <person name="Meyerdierks A."/>
            <person name="Storesund J.E."/>
            <person name="Kallscheuer N."/>
            <person name="Luecker S."/>
            <person name="Lage O.M."/>
            <person name="Pohl T."/>
            <person name="Merkel B.J."/>
            <person name="Hornburger P."/>
            <person name="Mueller R.-W."/>
            <person name="Bruemmer F."/>
            <person name="Labrenz M."/>
            <person name="Spormann A.M."/>
            <person name="Op den Camp H."/>
            <person name="Overmann J."/>
            <person name="Amann R."/>
            <person name="Jetten M.S.M."/>
            <person name="Mascher T."/>
            <person name="Medema M.H."/>
            <person name="Devos D.P."/>
            <person name="Kaster A.-K."/>
            <person name="Ovreas L."/>
            <person name="Rohde M."/>
            <person name="Galperin M.Y."/>
            <person name="Jogler C."/>
        </authorList>
    </citation>
    <scope>NUCLEOTIDE SEQUENCE [LARGE SCALE GENOMIC DNA]</scope>
    <source>
        <strain evidence="5 6">FC18</strain>
    </source>
</reference>
<dbReference type="InterPro" id="IPR000037">
    <property type="entry name" value="SsrA-bd_prot"/>
</dbReference>
<dbReference type="OrthoDB" id="9805462at2"/>
<evidence type="ECO:0000313" key="5">
    <source>
        <dbReference type="EMBL" id="QEG23987.1"/>
    </source>
</evidence>
<dbReference type="CDD" id="cd09294">
    <property type="entry name" value="SmpB"/>
    <property type="match status" value="1"/>
</dbReference>
<dbReference type="SUPFAM" id="SSF74982">
    <property type="entry name" value="Small protein B (SmpB)"/>
    <property type="match status" value="1"/>
</dbReference>
<sequence>MLARGDCSRRGILKIPQDRDLDTRLSKKKKNQPKPTSAGKPAKKKKNAAPTGKTIAENRKARHNYELLEKLECGLVLHGSEVKSLRVGKLSLEEAYVRFQNGELWLVNADISEYRQANLWNHDPKRKRKLLVNKKELDRLGVKATADGLTLVPLRAYFNARGIVKVMVAVARGKKIHDKRQTLKNQEARRQIDRQMKAGGRR</sequence>
<dbReference type="InterPro" id="IPR023620">
    <property type="entry name" value="SmpB"/>
</dbReference>
<accession>A0A5B9PB88</accession>
<dbReference type="Pfam" id="PF01668">
    <property type="entry name" value="SmpB"/>
    <property type="match status" value="1"/>
</dbReference>
<comment type="function">
    <text evidence="3">Required for rescue of stalled ribosomes mediated by trans-translation. Binds to transfer-messenger RNA (tmRNA), required for stable association of tmRNA with ribosomes. tmRNA and SmpB together mimic tRNA shape, replacing the anticodon stem-loop with SmpB. tmRNA is encoded by the ssrA gene; the 2 termini fold to resemble tRNA(Ala) and it encodes a 'tag peptide', a short internal open reading frame. During trans-translation Ala-aminoacylated tmRNA acts like a tRNA, entering the A-site of stalled ribosomes, displacing the stalled mRNA. The ribosome then switches to translate the ORF on the tmRNA; the nascent peptide is terminated with the 'tag peptide' encoded by the tmRNA and targeted for degradation. The ribosome is freed to recommence translation, which seems to be the essential function of trans-translation.</text>
</comment>
<comment type="subcellular location">
    <subcellularLocation>
        <location evidence="3">Cytoplasm</location>
    </subcellularLocation>
    <text evidence="3">The tmRNA-SmpB complex associates with stalled 70S ribosomes.</text>
</comment>
<dbReference type="PANTHER" id="PTHR30308">
    <property type="entry name" value="TMRNA-BINDING COMPONENT OF TRANS-TRANSLATION TAGGING COMPLEX"/>
    <property type="match status" value="1"/>
</dbReference>
<dbReference type="EMBL" id="CP042912">
    <property type="protein sequence ID" value="QEG23987.1"/>
    <property type="molecule type" value="Genomic_DNA"/>
</dbReference>
<name>A0A5B9PB88_9BACT</name>
<feature type="region of interest" description="Disordered" evidence="4">
    <location>
        <begin position="1"/>
        <end position="58"/>
    </location>
</feature>
<evidence type="ECO:0000256" key="3">
    <source>
        <dbReference type="HAMAP-Rule" id="MF_00023"/>
    </source>
</evidence>
<dbReference type="Proteomes" id="UP000322214">
    <property type="component" value="Chromosome"/>
</dbReference>
<evidence type="ECO:0000256" key="4">
    <source>
        <dbReference type="SAM" id="MobiDB-lite"/>
    </source>
</evidence>
<evidence type="ECO:0000256" key="2">
    <source>
        <dbReference type="ARBA" id="ARBA00022884"/>
    </source>
</evidence>
<feature type="region of interest" description="Disordered" evidence="4">
    <location>
        <begin position="180"/>
        <end position="202"/>
    </location>
</feature>
<keyword evidence="6" id="KW-1185">Reference proteome</keyword>
<evidence type="ECO:0000313" key="6">
    <source>
        <dbReference type="Proteomes" id="UP000322214"/>
    </source>
</evidence>
<comment type="similarity">
    <text evidence="3">Belongs to the SmpB family.</text>
</comment>
<organism evidence="5 6">
    <name type="scientific">Mariniblastus fucicola</name>
    <dbReference type="NCBI Taxonomy" id="980251"/>
    <lineage>
        <taxon>Bacteria</taxon>
        <taxon>Pseudomonadati</taxon>
        <taxon>Planctomycetota</taxon>
        <taxon>Planctomycetia</taxon>
        <taxon>Pirellulales</taxon>
        <taxon>Pirellulaceae</taxon>
        <taxon>Mariniblastus</taxon>
    </lineage>
</organism>
<dbReference type="HAMAP" id="MF_00023">
    <property type="entry name" value="SmpB"/>
    <property type="match status" value="1"/>
</dbReference>
<dbReference type="GO" id="GO:0070930">
    <property type="term" value="P:trans-translation-dependent protein tagging"/>
    <property type="evidence" value="ECO:0007669"/>
    <property type="project" value="TreeGrafter"/>
</dbReference>
<dbReference type="InterPro" id="IPR020081">
    <property type="entry name" value="SsrA-bd_prot_CS"/>
</dbReference>